<feature type="transmembrane region" description="Helical" evidence="5">
    <location>
        <begin position="386"/>
        <end position="409"/>
    </location>
</feature>
<dbReference type="PANTHER" id="PTHR22950">
    <property type="entry name" value="AMINO ACID TRANSPORTER"/>
    <property type="match status" value="1"/>
</dbReference>
<gene>
    <name evidence="7" type="ORF">ECRASSUSDP1_LOCUS5899</name>
</gene>
<dbReference type="GO" id="GO:0016020">
    <property type="term" value="C:membrane"/>
    <property type="evidence" value="ECO:0007669"/>
    <property type="project" value="UniProtKB-SubCell"/>
</dbReference>
<feature type="transmembrane region" description="Helical" evidence="5">
    <location>
        <begin position="274"/>
        <end position="297"/>
    </location>
</feature>
<keyword evidence="4 5" id="KW-0472">Membrane</keyword>
<evidence type="ECO:0000256" key="1">
    <source>
        <dbReference type="ARBA" id="ARBA00004141"/>
    </source>
</evidence>
<dbReference type="PANTHER" id="PTHR22950:SF666">
    <property type="entry name" value="VACUOLAR AMINO ACID TRANSPORTER 4"/>
    <property type="match status" value="1"/>
</dbReference>
<keyword evidence="3 5" id="KW-1133">Transmembrane helix</keyword>
<feature type="transmembrane region" description="Helical" evidence="5">
    <location>
        <begin position="456"/>
        <end position="481"/>
    </location>
</feature>
<accession>A0AAD1UD06</accession>
<evidence type="ECO:0000256" key="4">
    <source>
        <dbReference type="ARBA" id="ARBA00023136"/>
    </source>
</evidence>
<feature type="transmembrane region" description="Helical" evidence="5">
    <location>
        <begin position="242"/>
        <end position="262"/>
    </location>
</feature>
<name>A0AAD1UD06_EUPCR</name>
<comment type="subcellular location">
    <subcellularLocation>
        <location evidence="1">Membrane</location>
        <topology evidence="1">Multi-pass membrane protein</topology>
    </subcellularLocation>
</comment>
<evidence type="ECO:0000256" key="5">
    <source>
        <dbReference type="SAM" id="Phobius"/>
    </source>
</evidence>
<dbReference type="GO" id="GO:0015179">
    <property type="term" value="F:L-amino acid transmembrane transporter activity"/>
    <property type="evidence" value="ECO:0007669"/>
    <property type="project" value="TreeGrafter"/>
</dbReference>
<dbReference type="AlphaFoldDB" id="A0AAD1UD06"/>
<feature type="transmembrane region" description="Helical" evidence="5">
    <location>
        <begin position="161"/>
        <end position="188"/>
    </location>
</feature>
<feature type="domain" description="Amino acid transporter transmembrane" evidence="6">
    <location>
        <begin position="134"/>
        <end position="507"/>
    </location>
</feature>
<evidence type="ECO:0000259" key="6">
    <source>
        <dbReference type="Pfam" id="PF01490"/>
    </source>
</evidence>
<proteinExistence type="predicted"/>
<feature type="transmembrane region" description="Helical" evidence="5">
    <location>
        <begin position="209"/>
        <end position="230"/>
    </location>
</feature>
<dbReference type="EMBL" id="CAMPGE010005709">
    <property type="protein sequence ID" value="CAI2364554.1"/>
    <property type="molecule type" value="Genomic_DNA"/>
</dbReference>
<feature type="transmembrane region" description="Helical" evidence="5">
    <location>
        <begin position="430"/>
        <end position="450"/>
    </location>
</feature>
<comment type="caution">
    <text evidence="7">The sequence shown here is derived from an EMBL/GenBank/DDBJ whole genome shotgun (WGS) entry which is preliminary data.</text>
</comment>
<keyword evidence="2 5" id="KW-0812">Transmembrane</keyword>
<dbReference type="InterPro" id="IPR013057">
    <property type="entry name" value="AA_transpt_TM"/>
</dbReference>
<evidence type="ECO:0000256" key="3">
    <source>
        <dbReference type="ARBA" id="ARBA00022989"/>
    </source>
</evidence>
<reference evidence="7" key="1">
    <citation type="submission" date="2023-07" db="EMBL/GenBank/DDBJ databases">
        <authorList>
            <consortium name="AG Swart"/>
            <person name="Singh M."/>
            <person name="Singh A."/>
            <person name="Seah K."/>
            <person name="Emmerich C."/>
        </authorList>
    </citation>
    <scope>NUCLEOTIDE SEQUENCE</scope>
    <source>
        <strain evidence="7">DP1</strain>
    </source>
</reference>
<dbReference type="Proteomes" id="UP001295684">
    <property type="component" value="Unassembled WGS sequence"/>
</dbReference>
<feature type="transmembrane region" description="Helical" evidence="5">
    <location>
        <begin position="342"/>
        <end position="366"/>
    </location>
</feature>
<feature type="transmembrane region" description="Helical" evidence="5">
    <location>
        <begin position="309"/>
        <end position="330"/>
    </location>
</feature>
<dbReference type="Pfam" id="PF01490">
    <property type="entry name" value="Aa_trans"/>
    <property type="match status" value="1"/>
</dbReference>
<keyword evidence="8" id="KW-1185">Reference proteome</keyword>
<protein>
    <recommendedName>
        <fullName evidence="6">Amino acid transporter transmembrane domain-containing protein</fullName>
    </recommendedName>
</protein>
<organism evidence="7 8">
    <name type="scientific">Euplotes crassus</name>
    <dbReference type="NCBI Taxonomy" id="5936"/>
    <lineage>
        <taxon>Eukaryota</taxon>
        <taxon>Sar</taxon>
        <taxon>Alveolata</taxon>
        <taxon>Ciliophora</taxon>
        <taxon>Intramacronucleata</taxon>
        <taxon>Spirotrichea</taxon>
        <taxon>Hypotrichia</taxon>
        <taxon>Euplotida</taxon>
        <taxon>Euplotidae</taxon>
        <taxon>Moneuplotes</taxon>
    </lineage>
</organism>
<evidence type="ECO:0000313" key="7">
    <source>
        <dbReference type="EMBL" id="CAI2364554.1"/>
    </source>
</evidence>
<evidence type="ECO:0000313" key="8">
    <source>
        <dbReference type="Proteomes" id="UP001295684"/>
    </source>
</evidence>
<evidence type="ECO:0000256" key="2">
    <source>
        <dbReference type="ARBA" id="ARBA00022692"/>
    </source>
</evidence>
<feature type="transmembrane region" description="Helical" evidence="5">
    <location>
        <begin position="136"/>
        <end position="155"/>
    </location>
</feature>
<feature type="transmembrane region" description="Helical" evidence="5">
    <location>
        <begin position="493"/>
        <end position="511"/>
    </location>
</feature>
<sequence length="513" mass="58158">MKKKEERITFKRSQSSDVLNPLIASKNHNICEAKVDIYKQTYQNAFSQKESLPEFNPNEKVKNTKKIVSAEYYHSTYLMGEELHDEEDDYEGTDILELHPCGYCSKTSSMSNHPRCLTIDETGNHLQSHIQKLGPLQTFFTLTKGFVGTTFLLFPNGFYNAGWLFGIATVLVVSSLVIISTNLLLTVSERYPGSFSSLGERSLGKPGKIFCDLALGLTQTGFVCMHIVFISQNVNGILQANFGFMINKWVIGVICLTIYAPLTWVRRIQYFAKFHIFAVIIVITALVVILFCAFDNFEHNEIQTINKSNWTVFVGTCVFAFEGVTIVLPVKNTTRNPKQFRLILTCMLAVVSLLLIGFGLVNYMAYSNERLPHAKLITRLLPSQSPIVQIVEVLFILNLFISYPLAIYPTNIIIEKNIYKSMSQKPLRKWLKNCNRTVLVALTFFMGLYFEESLDRLTSIVGSLFLTNIAFTLPAIFHLCLIAKSPIIKTFDYCLIFFGFLLTLLITGYTLTH</sequence>
<dbReference type="Gene3D" id="1.10.4160.10">
    <property type="entry name" value="Hydantoin permease"/>
    <property type="match status" value="1"/>
</dbReference>